<name>A0A392UL55_9FABA</name>
<proteinExistence type="predicted"/>
<organism evidence="1 2">
    <name type="scientific">Trifolium medium</name>
    <dbReference type="NCBI Taxonomy" id="97028"/>
    <lineage>
        <taxon>Eukaryota</taxon>
        <taxon>Viridiplantae</taxon>
        <taxon>Streptophyta</taxon>
        <taxon>Embryophyta</taxon>
        <taxon>Tracheophyta</taxon>
        <taxon>Spermatophyta</taxon>
        <taxon>Magnoliopsida</taxon>
        <taxon>eudicotyledons</taxon>
        <taxon>Gunneridae</taxon>
        <taxon>Pentapetalae</taxon>
        <taxon>rosids</taxon>
        <taxon>fabids</taxon>
        <taxon>Fabales</taxon>
        <taxon>Fabaceae</taxon>
        <taxon>Papilionoideae</taxon>
        <taxon>50 kb inversion clade</taxon>
        <taxon>NPAAA clade</taxon>
        <taxon>Hologalegina</taxon>
        <taxon>IRL clade</taxon>
        <taxon>Trifolieae</taxon>
        <taxon>Trifolium</taxon>
    </lineage>
</organism>
<sequence>TDIDICFVEATQPKSYILRRQLHRHRLTTDEGLTAAVERWCFGGQQMKG</sequence>
<evidence type="ECO:0000313" key="2">
    <source>
        <dbReference type="Proteomes" id="UP000265520"/>
    </source>
</evidence>
<evidence type="ECO:0000313" key="1">
    <source>
        <dbReference type="EMBL" id="MCI73186.1"/>
    </source>
</evidence>
<feature type="non-terminal residue" evidence="1">
    <location>
        <position position="1"/>
    </location>
</feature>
<keyword evidence="2" id="KW-1185">Reference proteome</keyword>
<reference evidence="1 2" key="1">
    <citation type="journal article" date="2018" name="Front. Plant Sci.">
        <title>Red Clover (Trifolium pratense) and Zigzag Clover (T. medium) - A Picture of Genomic Similarities and Differences.</title>
        <authorList>
            <person name="Dluhosova J."/>
            <person name="Istvanek J."/>
            <person name="Nedelnik J."/>
            <person name="Repkova J."/>
        </authorList>
    </citation>
    <scope>NUCLEOTIDE SEQUENCE [LARGE SCALE GENOMIC DNA]</scope>
    <source>
        <strain evidence="2">cv. 10/8</strain>
        <tissue evidence="1">Leaf</tissue>
    </source>
</reference>
<protein>
    <submittedName>
        <fullName evidence="1">Uncharacterized protein</fullName>
    </submittedName>
</protein>
<comment type="caution">
    <text evidence="1">The sequence shown here is derived from an EMBL/GenBank/DDBJ whole genome shotgun (WGS) entry which is preliminary data.</text>
</comment>
<dbReference type="EMBL" id="LXQA010832833">
    <property type="protein sequence ID" value="MCI73186.1"/>
    <property type="molecule type" value="Genomic_DNA"/>
</dbReference>
<dbReference type="Proteomes" id="UP000265520">
    <property type="component" value="Unassembled WGS sequence"/>
</dbReference>
<dbReference type="AlphaFoldDB" id="A0A392UL55"/>
<accession>A0A392UL55</accession>